<comment type="caution">
    <text evidence="2">The sequence shown here is derived from an EMBL/GenBank/DDBJ whole genome shotgun (WGS) entry which is preliminary data.</text>
</comment>
<dbReference type="EMBL" id="JBHUDZ010000002">
    <property type="protein sequence ID" value="MFD1601648.1"/>
    <property type="molecule type" value="Genomic_DNA"/>
</dbReference>
<reference evidence="3" key="1">
    <citation type="journal article" date="2019" name="Int. J. Syst. Evol. Microbiol.">
        <title>The Global Catalogue of Microorganisms (GCM) 10K type strain sequencing project: providing services to taxonomists for standard genome sequencing and annotation.</title>
        <authorList>
            <consortium name="The Broad Institute Genomics Platform"/>
            <consortium name="The Broad Institute Genome Sequencing Center for Infectious Disease"/>
            <person name="Wu L."/>
            <person name="Ma J."/>
        </authorList>
    </citation>
    <scope>NUCLEOTIDE SEQUENCE [LARGE SCALE GENOMIC DNA]</scope>
    <source>
        <strain evidence="3">CCUG 70865</strain>
    </source>
</reference>
<dbReference type="CDD" id="cd03349">
    <property type="entry name" value="LbH_XAT"/>
    <property type="match status" value="1"/>
</dbReference>
<sequence length="216" mass="24510">MIAVVRRLLWSVLGIKYYNYLKGTNATYLKDAKWAVIGDKTYDNGAFVWRWYNGSLLRIGKYCSIANNVNFVCDSGYHAESQITSFPLFHEVLEKDDEVIINNVSYLVKDIKGKLKPKRTNILVGNDVWIGVNVTILPGVKIGNGVTILAGAVINEDLPDYAVAGGVPAKILSLKHSEEVIESLNKISWWDWSEEKIKENINDFYLPMDRFIQKHL</sequence>
<dbReference type="PANTHER" id="PTHR43300">
    <property type="entry name" value="ACETYLTRANSFERASE"/>
    <property type="match status" value="1"/>
</dbReference>
<protein>
    <submittedName>
        <fullName evidence="2">CatB-related O-acetyltransferase</fullName>
        <ecNumber evidence="2">2.3.1.-</ecNumber>
    </submittedName>
</protein>
<dbReference type="InterPro" id="IPR050179">
    <property type="entry name" value="Trans_hexapeptide_repeat"/>
</dbReference>
<dbReference type="Gene3D" id="2.160.10.10">
    <property type="entry name" value="Hexapeptide repeat proteins"/>
    <property type="match status" value="1"/>
</dbReference>
<keyword evidence="2" id="KW-0012">Acyltransferase</keyword>
<evidence type="ECO:0000313" key="3">
    <source>
        <dbReference type="Proteomes" id="UP001597138"/>
    </source>
</evidence>
<name>A0ABW4H8B1_9FLAO</name>
<dbReference type="InterPro" id="IPR011004">
    <property type="entry name" value="Trimer_LpxA-like_sf"/>
</dbReference>
<keyword evidence="2" id="KW-0808">Transferase</keyword>
<organism evidence="2 3">
    <name type="scientific">Flavobacterium artemisiae</name>
    <dbReference type="NCBI Taxonomy" id="2126556"/>
    <lineage>
        <taxon>Bacteria</taxon>
        <taxon>Pseudomonadati</taxon>
        <taxon>Bacteroidota</taxon>
        <taxon>Flavobacteriia</taxon>
        <taxon>Flavobacteriales</taxon>
        <taxon>Flavobacteriaceae</taxon>
        <taxon>Flavobacterium</taxon>
    </lineage>
</organism>
<dbReference type="Pfam" id="PF00132">
    <property type="entry name" value="Hexapep"/>
    <property type="match status" value="1"/>
</dbReference>
<dbReference type="EC" id="2.3.1.-" evidence="2"/>
<evidence type="ECO:0000256" key="1">
    <source>
        <dbReference type="ARBA" id="ARBA00007274"/>
    </source>
</evidence>
<dbReference type="GO" id="GO:0016746">
    <property type="term" value="F:acyltransferase activity"/>
    <property type="evidence" value="ECO:0007669"/>
    <property type="project" value="UniProtKB-KW"/>
</dbReference>
<dbReference type="RefSeq" id="WP_379816080.1">
    <property type="nucleotide sequence ID" value="NZ_JBHUDZ010000002.1"/>
</dbReference>
<gene>
    <name evidence="2" type="ORF">ACFSC2_02730</name>
</gene>
<evidence type="ECO:0000313" key="2">
    <source>
        <dbReference type="EMBL" id="MFD1601648.1"/>
    </source>
</evidence>
<keyword evidence="3" id="KW-1185">Reference proteome</keyword>
<dbReference type="SUPFAM" id="SSF51161">
    <property type="entry name" value="Trimeric LpxA-like enzymes"/>
    <property type="match status" value="1"/>
</dbReference>
<accession>A0ABW4H8B1</accession>
<comment type="similarity">
    <text evidence="1">Belongs to the transferase hexapeptide repeat family.</text>
</comment>
<dbReference type="InterPro" id="IPR001451">
    <property type="entry name" value="Hexapep"/>
</dbReference>
<dbReference type="PANTHER" id="PTHR43300:SF11">
    <property type="entry name" value="ACETYLTRANSFERASE RV3034C-RELATED"/>
    <property type="match status" value="1"/>
</dbReference>
<proteinExistence type="inferred from homology"/>
<dbReference type="Proteomes" id="UP001597138">
    <property type="component" value="Unassembled WGS sequence"/>
</dbReference>